<feature type="compositionally biased region" description="Low complexity" evidence="6">
    <location>
        <begin position="137"/>
        <end position="157"/>
    </location>
</feature>
<feature type="compositionally biased region" description="Basic residues" evidence="6">
    <location>
        <begin position="50"/>
        <end position="61"/>
    </location>
</feature>
<evidence type="ECO:0000256" key="2">
    <source>
        <dbReference type="ARBA" id="ARBA00022555"/>
    </source>
</evidence>
<dbReference type="OrthoDB" id="1711136at2759"/>
<feature type="compositionally biased region" description="Polar residues" evidence="6">
    <location>
        <begin position="88"/>
        <end position="101"/>
    </location>
</feature>
<evidence type="ECO:0000256" key="3">
    <source>
        <dbReference type="ARBA" id="ARBA00022801"/>
    </source>
</evidence>
<evidence type="ECO:0000313" key="8">
    <source>
        <dbReference type="Proteomes" id="UP000799324"/>
    </source>
</evidence>
<evidence type="ECO:0000256" key="6">
    <source>
        <dbReference type="SAM" id="MobiDB-lite"/>
    </source>
</evidence>
<keyword evidence="2" id="KW-0820">tRNA-binding</keyword>
<dbReference type="Proteomes" id="UP000799324">
    <property type="component" value="Unassembled WGS sequence"/>
</dbReference>
<proteinExistence type="inferred from homology"/>
<dbReference type="GO" id="GO:0004045">
    <property type="term" value="F:peptidyl-tRNA hydrolase activity"/>
    <property type="evidence" value="ECO:0007669"/>
    <property type="project" value="UniProtKB-EC"/>
</dbReference>
<evidence type="ECO:0000313" key="7">
    <source>
        <dbReference type="EMBL" id="KAF2659055.1"/>
    </source>
</evidence>
<dbReference type="InterPro" id="IPR001328">
    <property type="entry name" value="Pept_tRNA_hydro"/>
</dbReference>
<evidence type="ECO:0000256" key="1">
    <source>
        <dbReference type="ARBA" id="ARBA00013260"/>
    </source>
</evidence>
<dbReference type="PANTHER" id="PTHR17224">
    <property type="entry name" value="PEPTIDYL-TRNA HYDROLASE"/>
    <property type="match status" value="1"/>
</dbReference>
<keyword evidence="3 7" id="KW-0378">Hydrolase</keyword>
<evidence type="ECO:0000256" key="5">
    <source>
        <dbReference type="ARBA" id="ARBA00038063"/>
    </source>
</evidence>
<dbReference type="Pfam" id="PF01195">
    <property type="entry name" value="Pept_tRNA_hydro"/>
    <property type="match status" value="1"/>
</dbReference>
<reference evidence="7" key="1">
    <citation type="journal article" date="2020" name="Stud. Mycol.">
        <title>101 Dothideomycetes genomes: a test case for predicting lifestyles and emergence of pathogens.</title>
        <authorList>
            <person name="Haridas S."/>
            <person name="Albert R."/>
            <person name="Binder M."/>
            <person name="Bloem J."/>
            <person name="Labutti K."/>
            <person name="Salamov A."/>
            <person name="Andreopoulos B."/>
            <person name="Baker S."/>
            <person name="Barry K."/>
            <person name="Bills G."/>
            <person name="Bluhm B."/>
            <person name="Cannon C."/>
            <person name="Castanera R."/>
            <person name="Culley D."/>
            <person name="Daum C."/>
            <person name="Ezra D."/>
            <person name="Gonzalez J."/>
            <person name="Henrissat B."/>
            <person name="Kuo A."/>
            <person name="Liang C."/>
            <person name="Lipzen A."/>
            <person name="Lutzoni F."/>
            <person name="Magnuson J."/>
            <person name="Mondo S."/>
            <person name="Nolan M."/>
            <person name="Ohm R."/>
            <person name="Pangilinan J."/>
            <person name="Park H.-J."/>
            <person name="Ramirez L."/>
            <person name="Alfaro M."/>
            <person name="Sun H."/>
            <person name="Tritt A."/>
            <person name="Yoshinaga Y."/>
            <person name="Zwiers L.-H."/>
            <person name="Turgeon B."/>
            <person name="Goodwin S."/>
            <person name="Spatafora J."/>
            <person name="Crous P."/>
            <person name="Grigoriev I."/>
        </authorList>
    </citation>
    <scope>NUCLEOTIDE SEQUENCE</scope>
    <source>
        <strain evidence="7">CBS 122681</strain>
    </source>
</reference>
<dbReference type="InterPro" id="IPR018171">
    <property type="entry name" value="Pept_tRNA_hydro_CS"/>
</dbReference>
<dbReference type="EC" id="3.1.1.29" evidence="1"/>
<gene>
    <name evidence="7" type="ORF">K491DRAFT_689660</name>
</gene>
<evidence type="ECO:0000256" key="4">
    <source>
        <dbReference type="ARBA" id="ARBA00022884"/>
    </source>
</evidence>
<feature type="region of interest" description="Disordered" evidence="6">
    <location>
        <begin position="1"/>
        <end position="157"/>
    </location>
</feature>
<protein>
    <recommendedName>
        <fullName evidence="1">peptidyl-tRNA hydrolase</fullName>
        <ecNumber evidence="1">3.1.1.29</ecNumber>
    </recommendedName>
</protein>
<dbReference type="GO" id="GO:0000049">
    <property type="term" value="F:tRNA binding"/>
    <property type="evidence" value="ECO:0007669"/>
    <property type="project" value="UniProtKB-KW"/>
</dbReference>
<dbReference type="InterPro" id="IPR036416">
    <property type="entry name" value="Pept_tRNA_hydro_sf"/>
</dbReference>
<organism evidence="7 8">
    <name type="scientific">Lophiostoma macrostomum CBS 122681</name>
    <dbReference type="NCBI Taxonomy" id="1314788"/>
    <lineage>
        <taxon>Eukaryota</taxon>
        <taxon>Fungi</taxon>
        <taxon>Dikarya</taxon>
        <taxon>Ascomycota</taxon>
        <taxon>Pezizomycotina</taxon>
        <taxon>Dothideomycetes</taxon>
        <taxon>Pleosporomycetidae</taxon>
        <taxon>Pleosporales</taxon>
        <taxon>Lophiostomataceae</taxon>
        <taxon>Lophiostoma</taxon>
    </lineage>
</organism>
<dbReference type="PROSITE" id="PS01196">
    <property type="entry name" value="PEPT_TRNA_HYDROL_2"/>
    <property type="match status" value="1"/>
</dbReference>
<dbReference type="PANTHER" id="PTHR17224:SF1">
    <property type="entry name" value="PEPTIDYL-TRNA HYDROLASE"/>
    <property type="match status" value="1"/>
</dbReference>
<comment type="similarity">
    <text evidence="5">Belongs to the PTH family.</text>
</comment>
<keyword evidence="4" id="KW-0694">RNA-binding</keyword>
<dbReference type="Gene3D" id="3.40.50.1470">
    <property type="entry name" value="Peptidyl-tRNA hydrolase"/>
    <property type="match status" value="1"/>
</dbReference>
<feature type="compositionally biased region" description="Acidic residues" evidence="6">
    <location>
        <begin position="22"/>
        <end position="39"/>
    </location>
</feature>
<dbReference type="NCBIfam" id="TIGR00447">
    <property type="entry name" value="pth"/>
    <property type="match status" value="1"/>
</dbReference>
<dbReference type="EMBL" id="MU004310">
    <property type="protein sequence ID" value="KAF2659055.1"/>
    <property type="molecule type" value="Genomic_DNA"/>
</dbReference>
<name>A0A6A6TGF2_9PLEO</name>
<accession>A0A6A6TGF2</accession>
<sequence>MANATARAHVRGREPTPTSADPDLENYEISDDEESEEETIAAAPRLNKKEQRKLKKQAKQKSKIESAIAELDDLDLAPAPTDTADDSGYQTDGSEPQLSKNQLKKLRKQEQKKQKAAARLDASDPSAEPTLNPTNPRKPTSDPTTTPSIPSTLSMPPTTHPLLICSLGNPGSQYARTLHSAGHFIINIIRERGLYLPFSAGMSGRVSTPDLTSWKLSFPLGIKRESSRSLNEGEDDFTLWQSIKLMNVSGPSVKNAWNAFCKQQRAKSADIQPRLVVLHDELEAQLGKVSVKQGSGSPRGHNGLKSCQGSLGGQQWWRVGVGIGRPDSREPDVVAKYVLRKMTSAEERALDRAAIDVLGALRRVAEGKV</sequence>
<keyword evidence="8" id="KW-1185">Reference proteome</keyword>
<dbReference type="SUPFAM" id="SSF53178">
    <property type="entry name" value="Peptidyl-tRNA hydrolase-like"/>
    <property type="match status" value="1"/>
</dbReference>
<dbReference type="AlphaFoldDB" id="A0A6A6TGF2"/>